<keyword evidence="1" id="KW-0472">Membrane</keyword>
<sequence>MLLWVQWRINPASMLATLSTSSSCFDFRLRFDLIALPIYLSFGLGLGAWVGGLGRWKGWVGVGVFSSTDFPVNPFETDRRLSANCS</sequence>
<gene>
    <name evidence="2" type="ORF">CMV_005346</name>
</gene>
<accession>A0A8J4RX99</accession>
<dbReference type="EMBL" id="JRKL02000475">
    <property type="protein sequence ID" value="KAF3971018.1"/>
    <property type="molecule type" value="Genomic_DNA"/>
</dbReference>
<dbReference type="AlphaFoldDB" id="A0A8J4RX99"/>
<feature type="transmembrane region" description="Helical" evidence="1">
    <location>
        <begin position="34"/>
        <end position="53"/>
    </location>
</feature>
<evidence type="ECO:0000256" key="1">
    <source>
        <dbReference type="SAM" id="Phobius"/>
    </source>
</evidence>
<evidence type="ECO:0000313" key="2">
    <source>
        <dbReference type="EMBL" id="KAF3971018.1"/>
    </source>
</evidence>
<keyword evidence="1" id="KW-0812">Transmembrane</keyword>
<proteinExistence type="predicted"/>
<evidence type="ECO:0000313" key="3">
    <source>
        <dbReference type="Proteomes" id="UP000737018"/>
    </source>
</evidence>
<protein>
    <submittedName>
        <fullName evidence="2">Uncharacterized protein</fullName>
    </submittedName>
</protein>
<dbReference type="Proteomes" id="UP000737018">
    <property type="component" value="Unassembled WGS sequence"/>
</dbReference>
<organism evidence="2 3">
    <name type="scientific">Castanea mollissima</name>
    <name type="common">Chinese chestnut</name>
    <dbReference type="NCBI Taxonomy" id="60419"/>
    <lineage>
        <taxon>Eukaryota</taxon>
        <taxon>Viridiplantae</taxon>
        <taxon>Streptophyta</taxon>
        <taxon>Embryophyta</taxon>
        <taxon>Tracheophyta</taxon>
        <taxon>Spermatophyta</taxon>
        <taxon>Magnoliopsida</taxon>
        <taxon>eudicotyledons</taxon>
        <taxon>Gunneridae</taxon>
        <taxon>Pentapetalae</taxon>
        <taxon>rosids</taxon>
        <taxon>fabids</taxon>
        <taxon>Fagales</taxon>
        <taxon>Fagaceae</taxon>
        <taxon>Castanea</taxon>
    </lineage>
</organism>
<comment type="caution">
    <text evidence="2">The sequence shown here is derived from an EMBL/GenBank/DDBJ whole genome shotgun (WGS) entry which is preliminary data.</text>
</comment>
<reference evidence="2" key="1">
    <citation type="submission" date="2020-03" db="EMBL/GenBank/DDBJ databases">
        <title>Castanea mollissima Vanexum genome sequencing.</title>
        <authorList>
            <person name="Staton M."/>
        </authorList>
    </citation>
    <scope>NUCLEOTIDE SEQUENCE</scope>
    <source>
        <tissue evidence="2">Leaf</tissue>
    </source>
</reference>
<name>A0A8J4RX99_9ROSI</name>
<keyword evidence="3" id="KW-1185">Reference proteome</keyword>
<keyword evidence="1" id="KW-1133">Transmembrane helix</keyword>